<accession>A0ABM0GL52</accession>
<organism evidence="5 6">
    <name type="scientific">Saccoglossus kowalevskii</name>
    <name type="common">Acorn worm</name>
    <dbReference type="NCBI Taxonomy" id="10224"/>
    <lineage>
        <taxon>Eukaryota</taxon>
        <taxon>Metazoa</taxon>
        <taxon>Hemichordata</taxon>
        <taxon>Enteropneusta</taxon>
        <taxon>Harrimaniidae</taxon>
        <taxon>Saccoglossus</taxon>
    </lineage>
</organism>
<dbReference type="InterPro" id="IPR002347">
    <property type="entry name" value="SDR_fam"/>
</dbReference>
<evidence type="ECO:0000256" key="3">
    <source>
        <dbReference type="RuleBase" id="RU000363"/>
    </source>
</evidence>
<evidence type="ECO:0000313" key="6">
    <source>
        <dbReference type="RefSeq" id="XP_002732320.1"/>
    </source>
</evidence>
<dbReference type="Proteomes" id="UP000694865">
    <property type="component" value="Unplaced"/>
</dbReference>
<evidence type="ECO:0000256" key="1">
    <source>
        <dbReference type="ARBA" id="ARBA00006484"/>
    </source>
</evidence>
<gene>
    <name evidence="6" type="primary">LOC100377066</name>
</gene>
<evidence type="ECO:0000313" key="5">
    <source>
        <dbReference type="Proteomes" id="UP000694865"/>
    </source>
</evidence>
<dbReference type="PRINTS" id="PR00081">
    <property type="entry name" value="GDHRDH"/>
</dbReference>
<protein>
    <submittedName>
        <fullName evidence="6">17-beta-hydroxysteroid dehydrogenase 13-like</fullName>
    </submittedName>
</protein>
<dbReference type="Pfam" id="PF00106">
    <property type="entry name" value="adh_short"/>
    <property type="match status" value="1"/>
</dbReference>
<keyword evidence="2" id="KW-0560">Oxidoreductase</keyword>
<dbReference type="PIRSF" id="PIRSF000126">
    <property type="entry name" value="11-beta-HSD1"/>
    <property type="match status" value="1"/>
</dbReference>
<dbReference type="GeneID" id="100377066"/>
<feature type="chain" id="PRO_5046691553" evidence="4">
    <location>
        <begin position="21"/>
        <end position="307"/>
    </location>
</feature>
<dbReference type="PANTHER" id="PTHR24322">
    <property type="entry name" value="PKSB"/>
    <property type="match status" value="1"/>
</dbReference>
<dbReference type="PANTHER" id="PTHR24322:SF736">
    <property type="entry name" value="RETINOL DEHYDROGENASE 10"/>
    <property type="match status" value="1"/>
</dbReference>
<evidence type="ECO:0000256" key="4">
    <source>
        <dbReference type="SAM" id="SignalP"/>
    </source>
</evidence>
<dbReference type="CDD" id="cd05339">
    <property type="entry name" value="17beta-HSDXI-like_SDR_c"/>
    <property type="match status" value="1"/>
</dbReference>
<dbReference type="InterPro" id="IPR020904">
    <property type="entry name" value="Sc_DH/Rdtase_CS"/>
</dbReference>
<dbReference type="PRINTS" id="PR00080">
    <property type="entry name" value="SDRFAMILY"/>
</dbReference>
<dbReference type="Gene3D" id="3.40.50.720">
    <property type="entry name" value="NAD(P)-binding Rossmann-like Domain"/>
    <property type="match status" value="1"/>
</dbReference>
<name>A0ABM0GL52_SACKO</name>
<reference evidence="6" key="1">
    <citation type="submission" date="2025-08" db="UniProtKB">
        <authorList>
            <consortium name="RefSeq"/>
        </authorList>
    </citation>
    <scope>IDENTIFICATION</scope>
    <source>
        <tissue evidence="6">Testes</tissue>
    </source>
</reference>
<dbReference type="PROSITE" id="PS00061">
    <property type="entry name" value="ADH_SHORT"/>
    <property type="match status" value="1"/>
</dbReference>
<feature type="signal peptide" evidence="4">
    <location>
        <begin position="1"/>
        <end position="20"/>
    </location>
</feature>
<keyword evidence="4" id="KW-0732">Signal</keyword>
<evidence type="ECO:0000256" key="2">
    <source>
        <dbReference type="ARBA" id="ARBA00023002"/>
    </source>
</evidence>
<comment type="similarity">
    <text evidence="1 3">Belongs to the short-chain dehydrogenases/reductases (SDR) family.</text>
</comment>
<dbReference type="InterPro" id="IPR036291">
    <property type="entry name" value="NAD(P)-bd_dom_sf"/>
</dbReference>
<sequence>MIGILLEIGLLFLRIGLAYCEALISAIVPPRRKNITGEVVLITGAGHGIGRCLALEFAKVGAKLVLWDINQEGNEETAAEIRTIGVSVNTYTVDVTQKDEIYNAAAKVQREVGNVDILVNNAGILHGIELLRLSDEQIERIIAVNTMAHFWTIRTFLPNMIQRNHGHIVTIASMAAKQGVARLVDYTASKYAVAGLTEALSDEIRDMKKTGIKTTTVCPFFVDTGMTKYPNQRFPKLNPLLEPEQVAMEAVDGVLRNKVEIIIPSNLKLSLSLKNPLVPRKVGQLVMDFFDVGIAAQDSEPNKDKDI</sequence>
<dbReference type="RefSeq" id="XP_002732320.1">
    <property type="nucleotide sequence ID" value="XM_002732274.1"/>
</dbReference>
<keyword evidence="5" id="KW-1185">Reference proteome</keyword>
<dbReference type="SUPFAM" id="SSF51735">
    <property type="entry name" value="NAD(P)-binding Rossmann-fold domains"/>
    <property type="match status" value="1"/>
</dbReference>
<proteinExistence type="inferred from homology"/>